<comment type="caution">
    <text evidence="1">The sequence shown here is derived from an EMBL/GenBank/DDBJ whole genome shotgun (WGS) entry which is preliminary data.</text>
</comment>
<evidence type="ECO:0000313" key="1">
    <source>
        <dbReference type="EMBL" id="CAG8685316.1"/>
    </source>
</evidence>
<accession>A0ACA9NZF8</accession>
<name>A0ACA9NZF8_9GLOM</name>
<dbReference type="Proteomes" id="UP000789366">
    <property type="component" value="Unassembled WGS sequence"/>
</dbReference>
<organism evidence="1 2">
    <name type="scientific">Cetraspora pellucida</name>
    <dbReference type="NCBI Taxonomy" id="1433469"/>
    <lineage>
        <taxon>Eukaryota</taxon>
        <taxon>Fungi</taxon>
        <taxon>Fungi incertae sedis</taxon>
        <taxon>Mucoromycota</taxon>
        <taxon>Glomeromycotina</taxon>
        <taxon>Glomeromycetes</taxon>
        <taxon>Diversisporales</taxon>
        <taxon>Gigasporaceae</taxon>
        <taxon>Cetraspora</taxon>
    </lineage>
</organism>
<evidence type="ECO:0000313" key="2">
    <source>
        <dbReference type="Proteomes" id="UP000789366"/>
    </source>
</evidence>
<keyword evidence="2" id="KW-1185">Reference proteome</keyword>
<protein>
    <submittedName>
        <fullName evidence="1">13816_t:CDS:1</fullName>
    </submittedName>
</protein>
<feature type="non-terminal residue" evidence="1">
    <location>
        <position position="1"/>
    </location>
</feature>
<proteinExistence type="predicted"/>
<reference evidence="1" key="1">
    <citation type="submission" date="2021-06" db="EMBL/GenBank/DDBJ databases">
        <authorList>
            <person name="Kallberg Y."/>
            <person name="Tangrot J."/>
            <person name="Rosling A."/>
        </authorList>
    </citation>
    <scope>NUCLEOTIDE SEQUENCE</scope>
    <source>
        <strain evidence="1">28 12/20/2015</strain>
    </source>
</reference>
<dbReference type="EMBL" id="CAJVPW010019157">
    <property type="protein sequence ID" value="CAG8685316.1"/>
    <property type="molecule type" value="Genomic_DNA"/>
</dbReference>
<gene>
    <name evidence="1" type="ORF">SPELUC_LOCUS10386</name>
</gene>
<sequence>ISLVIMNIPADFDKSNIIITSNQNVDIYKNHPIGFKVCNETEFINTFKMTMNWIPSRYSLHILTIEIDNNEIDKIVKFSSQSNKLLLAKKRNLFNNKKDKDPLDIIEEEDDKIVDKEIDKYELFNLRPLPTVDLYKSDDTLCDELINDNDEYTPNEKLKPKRKRQRKKRKKSTKITKKQKRDREINDLLKNSEDFLKWPINTRKNIKNREIDHDTNENDEFDITITEVQDGVIDKVKDEKNSVSKRIILKNIKELEYKGLKFNNIGELEIIES</sequence>